<evidence type="ECO:0000256" key="1">
    <source>
        <dbReference type="ARBA" id="ARBA00004442"/>
    </source>
</evidence>
<keyword evidence="3" id="KW-0998">Cell outer membrane</keyword>
<dbReference type="EMBL" id="FQUX01000006">
    <property type="protein sequence ID" value="SHF69319.1"/>
    <property type="molecule type" value="Genomic_DNA"/>
</dbReference>
<organism evidence="5 6">
    <name type="scientific">Arenibacter palladensis</name>
    <dbReference type="NCBI Taxonomy" id="237373"/>
    <lineage>
        <taxon>Bacteria</taxon>
        <taxon>Pseudomonadati</taxon>
        <taxon>Bacteroidota</taxon>
        <taxon>Flavobacteriia</taxon>
        <taxon>Flavobacteriales</taxon>
        <taxon>Flavobacteriaceae</taxon>
        <taxon>Arenibacter</taxon>
    </lineage>
</organism>
<gene>
    <name evidence="5" type="ORF">SAMN03080594_106203</name>
</gene>
<accession>A0A1M5DQQ7</accession>
<dbReference type="SUPFAM" id="SSF56935">
    <property type="entry name" value="Porins"/>
    <property type="match status" value="1"/>
</dbReference>
<keyword evidence="6" id="KW-1185">Reference proteome</keyword>
<name>A0A1M5DQQ7_9FLAO</name>
<dbReference type="RefSeq" id="WP_143153213.1">
    <property type="nucleotide sequence ID" value="NZ_FQUX01000006.1"/>
</dbReference>
<dbReference type="Gene3D" id="2.40.170.20">
    <property type="entry name" value="TonB-dependent receptor, beta-barrel domain"/>
    <property type="match status" value="1"/>
</dbReference>
<protein>
    <submittedName>
        <fullName evidence="5">Iron complex outermembrane recepter protein</fullName>
    </submittedName>
</protein>
<dbReference type="InterPro" id="IPR036942">
    <property type="entry name" value="Beta-barrel_TonB_sf"/>
</dbReference>
<evidence type="ECO:0000313" key="6">
    <source>
        <dbReference type="Proteomes" id="UP000184406"/>
    </source>
</evidence>
<sequence>MNIIKCVHKVCTILMETSRPIYIWVLLLGIFIFPINIGAQELVLPKDSIITINLDEVILISARKTLDYHRQPKPLSTLDEYLESSKKVDMVKRGAYAWEPTLNNMFSERLSVTIDGMRIFGACTDKMDPVTSYVDVSNLSQAHIASGQQGTEHGNTIGGTINLELDRGNFKETGLYGGVETGFESNNQMSVVGAELNYSNSNFYVDTDIIYRKAENYFAGGDEEVEFSQFEKYNFSANGGYKIAEDQALTASLIYDEARDVGYPALTMDVSLARAIIASVGFEQDALWGSLSNWKSKLYFNKVTHVMDDTKRPDVPIHMDMPGWSDTYGFYSQAALQAKKHQFLFKVDGYYNKSLAEMTMYPNDPNELPMFMLTWPDVRTANGGVYAEDELDLKGSFLKIATRMTVQNQNVADEFGLNSLKIFYPEMEKSKTRFLKSISGQWHKMWMPWHFNAGLSYGDRAPSVTEGYGFYLFNSFDNHDYIGDPGLVNEKSMEANTKISWEKSKLKLSGEANFFHIADYIIGEIDPSLSVMTIGAEGVKIYKNLEYANLFNTSLDLEYAILPELTWSGLISYHRGTDNNGDNIPFISPFSYRSGLQFDNRSFSAALRITGAGKQVNYNPEFGEDQTQAYTVCSLTFGKTFKFNNDSMYAKFGVENIFDENYSTYTDWKNIPRMGRNFFLTLSYSIN</sequence>
<dbReference type="Proteomes" id="UP000184406">
    <property type="component" value="Unassembled WGS sequence"/>
</dbReference>
<dbReference type="GO" id="GO:0009279">
    <property type="term" value="C:cell outer membrane"/>
    <property type="evidence" value="ECO:0007669"/>
    <property type="project" value="UniProtKB-SubCell"/>
</dbReference>
<evidence type="ECO:0000256" key="2">
    <source>
        <dbReference type="ARBA" id="ARBA00023136"/>
    </source>
</evidence>
<evidence type="ECO:0000256" key="3">
    <source>
        <dbReference type="ARBA" id="ARBA00023237"/>
    </source>
</evidence>
<feature type="transmembrane region" description="Helical" evidence="4">
    <location>
        <begin position="21"/>
        <end position="39"/>
    </location>
</feature>
<keyword evidence="4" id="KW-1133">Transmembrane helix</keyword>
<evidence type="ECO:0000256" key="4">
    <source>
        <dbReference type="SAM" id="Phobius"/>
    </source>
</evidence>
<dbReference type="OrthoDB" id="9759247at2"/>
<comment type="subcellular location">
    <subcellularLocation>
        <location evidence="1">Cell outer membrane</location>
    </subcellularLocation>
</comment>
<evidence type="ECO:0000313" key="5">
    <source>
        <dbReference type="EMBL" id="SHF69319.1"/>
    </source>
</evidence>
<reference evidence="6" key="1">
    <citation type="submission" date="2016-11" db="EMBL/GenBank/DDBJ databases">
        <authorList>
            <person name="Varghese N."/>
            <person name="Submissions S."/>
        </authorList>
    </citation>
    <scope>NUCLEOTIDE SEQUENCE [LARGE SCALE GENOMIC DNA]</scope>
    <source>
        <strain evidence="6">DSM 17539</strain>
    </source>
</reference>
<keyword evidence="4" id="KW-0812">Transmembrane</keyword>
<proteinExistence type="predicted"/>
<keyword evidence="2 4" id="KW-0472">Membrane</keyword>
<dbReference type="AlphaFoldDB" id="A0A1M5DQQ7"/>